<evidence type="ECO:0000256" key="1">
    <source>
        <dbReference type="ARBA" id="ARBA00008791"/>
    </source>
</evidence>
<dbReference type="PANTHER" id="PTHR46268:SF6">
    <property type="entry name" value="UNIVERSAL STRESS PROTEIN UP12"/>
    <property type="match status" value="1"/>
</dbReference>
<dbReference type="SUPFAM" id="SSF52402">
    <property type="entry name" value="Adenine nucleotide alpha hydrolases-like"/>
    <property type="match status" value="1"/>
</dbReference>
<reference evidence="3 4" key="1">
    <citation type="submission" date="2014-01" db="EMBL/GenBank/DDBJ databases">
        <title>Actinotalea ferrariae CF5-4.</title>
        <authorList>
            <person name="Chen F."/>
            <person name="Li Y."/>
            <person name="Wang G."/>
        </authorList>
    </citation>
    <scope>NUCLEOTIDE SEQUENCE [LARGE SCALE GENOMIC DNA]</scope>
    <source>
        <strain evidence="3 4">CF5-4</strain>
    </source>
</reference>
<comment type="caution">
    <text evidence="3">The sequence shown here is derived from an EMBL/GenBank/DDBJ whole genome shotgun (WGS) entry which is preliminary data.</text>
</comment>
<name>A0A021VWH1_9CELL</name>
<dbReference type="AlphaFoldDB" id="A0A021VWH1"/>
<dbReference type="EMBL" id="AXCW01000096">
    <property type="protein sequence ID" value="EYR63402.1"/>
    <property type="molecule type" value="Genomic_DNA"/>
</dbReference>
<feature type="domain" description="UspA" evidence="2">
    <location>
        <begin position="2"/>
        <end position="128"/>
    </location>
</feature>
<accession>A0A021VWH1</accession>
<dbReference type="Proteomes" id="UP000019753">
    <property type="component" value="Unassembled WGS sequence"/>
</dbReference>
<dbReference type="Gene3D" id="3.40.50.620">
    <property type="entry name" value="HUPs"/>
    <property type="match status" value="1"/>
</dbReference>
<protein>
    <submittedName>
        <fullName evidence="3">Universal stress protein UspA</fullName>
    </submittedName>
</protein>
<organism evidence="3 4">
    <name type="scientific">Actinotalea ferrariae CF5-4</name>
    <dbReference type="NCBI Taxonomy" id="948458"/>
    <lineage>
        <taxon>Bacteria</taxon>
        <taxon>Bacillati</taxon>
        <taxon>Actinomycetota</taxon>
        <taxon>Actinomycetes</taxon>
        <taxon>Micrococcales</taxon>
        <taxon>Cellulomonadaceae</taxon>
        <taxon>Actinotalea</taxon>
    </lineage>
</organism>
<dbReference type="PRINTS" id="PR01438">
    <property type="entry name" value="UNVRSLSTRESS"/>
</dbReference>
<dbReference type="OrthoDB" id="5419113at2"/>
<dbReference type="CDD" id="cd00293">
    <property type="entry name" value="USP-like"/>
    <property type="match status" value="1"/>
</dbReference>
<dbReference type="InterPro" id="IPR014729">
    <property type="entry name" value="Rossmann-like_a/b/a_fold"/>
</dbReference>
<evidence type="ECO:0000313" key="3">
    <source>
        <dbReference type="EMBL" id="EYR63402.1"/>
    </source>
</evidence>
<dbReference type="PANTHER" id="PTHR46268">
    <property type="entry name" value="STRESS RESPONSE PROTEIN NHAX"/>
    <property type="match status" value="1"/>
</dbReference>
<keyword evidence="4" id="KW-1185">Reference proteome</keyword>
<evidence type="ECO:0000259" key="2">
    <source>
        <dbReference type="Pfam" id="PF00582"/>
    </source>
</evidence>
<dbReference type="InterPro" id="IPR006015">
    <property type="entry name" value="Universal_stress_UspA"/>
</dbReference>
<proteinExistence type="inferred from homology"/>
<evidence type="ECO:0000313" key="4">
    <source>
        <dbReference type="Proteomes" id="UP000019753"/>
    </source>
</evidence>
<dbReference type="InterPro" id="IPR006016">
    <property type="entry name" value="UspA"/>
</dbReference>
<dbReference type="RefSeq" id="WP_034226024.1">
    <property type="nucleotide sequence ID" value="NZ_AXCW01000096.1"/>
</dbReference>
<dbReference type="Pfam" id="PF00582">
    <property type="entry name" value="Usp"/>
    <property type="match status" value="1"/>
</dbReference>
<sequence>MTIIVGYTPTPEGEAALEHSLKEAHNHGDELLVVNVSSRSDPPDTTFATDTELDAVRARLEGEGIRYSLRQLVRGKDPAEEILGLAKELDVRGIVIGVRHRTPVGKLLLGSNSQRILLEATCPVIAVKAAKKER</sequence>
<gene>
    <name evidence="3" type="ORF">N866_00920</name>
</gene>
<comment type="similarity">
    <text evidence="1">Belongs to the universal stress protein A family.</text>
</comment>